<dbReference type="SUPFAM" id="SSF54534">
    <property type="entry name" value="FKBP-like"/>
    <property type="match status" value="2"/>
</dbReference>
<accession>A0ABP7P6J5</accession>
<dbReference type="EC" id="5.2.1.8" evidence="6"/>
<dbReference type="Pfam" id="PF00254">
    <property type="entry name" value="FKBP_C"/>
    <property type="match status" value="1"/>
</dbReference>
<dbReference type="Gene3D" id="3.10.50.40">
    <property type="match status" value="2"/>
</dbReference>
<evidence type="ECO:0000313" key="9">
    <source>
        <dbReference type="Proteomes" id="UP001501081"/>
    </source>
</evidence>
<evidence type="ECO:0000313" key="8">
    <source>
        <dbReference type="EMBL" id="GAA3959418.1"/>
    </source>
</evidence>
<gene>
    <name evidence="8" type="ORF">GCM10022246_11080</name>
</gene>
<feature type="domain" description="PPIase FKBP-type" evidence="7">
    <location>
        <begin position="213"/>
        <end position="295"/>
    </location>
</feature>
<dbReference type="PANTHER" id="PTHR43811">
    <property type="entry name" value="FKBP-TYPE PEPTIDYL-PROLYL CIS-TRANS ISOMERASE FKPA"/>
    <property type="match status" value="1"/>
</dbReference>
<keyword evidence="4 5" id="KW-0413">Isomerase</keyword>
<proteinExistence type="inferred from homology"/>
<dbReference type="PROSITE" id="PS50059">
    <property type="entry name" value="FKBP_PPIASE"/>
    <property type="match status" value="1"/>
</dbReference>
<organism evidence="8 9">
    <name type="scientific">Pedobacter ginsengiterrae</name>
    <dbReference type="NCBI Taxonomy" id="871696"/>
    <lineage>
        <taxon>Bacteria</taxon>
        <taxon>Pseudomonadati</taxon>
        <taxon>Bacteroidota</taxon>
        <taxon>Sphingobacteriia</taxon>
        <taxon>Sphingobacteriales</taxon>
        <taxon>Sphingobacteriaceae</taxon>
        <taxon>Pedobacter</taxon>
    </lineage>
</organism>
<dbReference type="InterPro" id="IPR046357">
    <property type="entry name" value="PPIase_dom_sf"/>
</dbReference>
<evidence type="ECO:0000256" key="5">
    <source>
        <dbReference type="PROSITE-ProRule" id="PRU00277"/>
    </source>
</evidence>
<dbReference type="Proteomes" id="UP001501081">
    <property type="component" value="Unassembled WGS sequence"/>
</dbReference>
<dbReference type="RefSeq" id="WP_344765706.1">
    <property type="nucleotide sequence ID" value="NZ_BAABAK010000004.1"/>
</dbReference>
<name>A0ABP7P6J5_9SPHI</name>
<dbReference type="PROSITE" id="PS51257">
    <property type="entry name" value="PROKAR_LIPOPROTEIN"/>
    <property type="match status" value="1"/>
</dbReference>
<evidence type="ECO:0000256" key="2">
    <source>
        <dbReference type="ARBA" id="ARBA00006577"/>
    </source>
</evidence>
<comment type="catalytic activity">
    <reaction evidence="1 5 6">
        <text>[protein]-peptidylproline (omega=180) = [protein]-peptidylproline (omega=0)</text>
        <dbReference type="Rhea" id="RHEA:16237"/>
        <dbReference type="Rhea" id="RHEA-COMP:10747"/>
        <dbReference type="Rhea" id="RHEA-COMP:10748"/>
        <dbReference type="ChEBI" id="CHEBI:83833"/>
        <dbReference type="ChEBI" id="CHEBI:83834"/>
        <dbReference type="EC" id="5.2.1.8"/>
    </reaction>
</comment>
<dbReference type="InterPro" id="IPR001179">
    <property type="entry name" value="PPIase_FKBP_dom"/>
</dbReference>
<comment type="caution">
    <text evidence="8">The sequence shown here is derived from an EMBL/GenBank/DDBJ whole genome shotgun (WGS) entry which is preliminary data.</text>
</comment>
<evidence type="ECO:0000256" key="6">
    <source>
        <dbReference type="RuleBase" id="RU003915"/>
    </source>
</evidence>
<comment type="similarity">
    <text evidence="2 6">Belongs to the FKBP-type PPIase family.</text>
</comment>
<keyword evidence="3 5" id="KW-0697">Rotamase</keyword>
<sequence>MKNFTKLSLFTFLLATILFTSCKKEYESIQSVDESAIQAYIKRNNLTFTKDPSGYYYNVLTPGAGADLKNSDSVFYSFTFKSLNGQILNQSSDVMIPGTFLGYTDRFTINSSPFDFVPVREVLSKLKRGGTATVIIPSNMAFGKNGIPSLGVESNENIRVDLGIYTQSTRHEIDELEIDNFLKANSLTAIRDLSRVRYIVTQQGTGVDPISSSSTLSVNYTGRLLSGSVFDATEGTASSLPLSGTIKGWDILRNFKAGTKVRIFIPSDLGYGPAGNGTIPGNAVLDFDIEIVSVTN</sequence>
<dbReference type="EMBL" id="BAABAK010000004">
    <property type="protein sequence ID" value="GAA3959418.1"/>
    <property type="molecule type" value="Genomic_DNA"/>
</dbReference>
<keyword evidence="9" id="KW-1185">Reference proteome</keyword>
<protein>
    <recommendedName>
        <fullName evidence="6">Peptidyl-prolyl cis-trans isomerase</fullName>
        <ecNumber evidence="6">5.2.1.8</ecNumber>
    </recommendedName>
</protein>
<evidence type="ECO:0000256" key="4">
    <source>
        <dbReference type="ARBA" id="ARBA00023235"/>
    </source>
</evidence>
<reference evidence="9" key="1">
    <citation type="journal article" date="2019" name="Int. J. Syst. Evol. Microbiol.">
        <title>The Global Catalogue of Microorganisms (GCM) 10K type strain sequencing project: providing services to taxonomists for standard genome sequencing and annotation.</title>
        <authorList>
            <consortium name="The Broad Institute Genomics Platform"/>
            <consortium name="The Broad Institute Genome Sequencing Center for Infectious Disease"/>
            <person name="Wu L."/>
            <person name="Ma J."/>
        </authorList>
    </citation>
    <scope>NUCLEOTIDE SEQUENCE [LARGE SCALE GENOMIC DNA]</scope>
    <source>
        <strain evidence="9">JCM 17338</strain>
    </source>
</reference>
<evidence type="ECO:0000256" key="3">
    <source>
        <dbReference type="ARBA" id="ARBA00023110"/>
    </source>
</evidence>
<evidence type="ECO:0000256" key="1">
    <source>
        <dbReference type="ARBA" id="ARBA00000971"/>
    </source>
</evidence>
<dbReference type="PANTHER" id="PTHR43811:SF19">
    <property type="entry name" value="39 KDA FK506-BINDING NUCLEAR PROTEIN"/>
    <property type="match status" value="1"/>
</dbReference>
<evidence type="ECO:0000259" key="7">
    <source>
        <dbReference type="PROSITE" id="PS50059"/>
    </source>
</evidence>